<feature type="binding site" evidence="7">
    <location>
        <begin position="62"/>
        <end position="64"/>
    </location>
    <ligand>
        <name>5-amino-6-(D-ribitylamino)uracil</name>
        <dbReference type="ChEBI" id="CHEBI:15934"/>
    </ligand>
</feature>
<dbReference type="InterPro" id="IPR002180">
    <property type="entry name" value="LS/RS"/>
</dbReference>
<dbReference type="NCBIfam" id="TIGR00114">
    <property type="entry name" value="lumazine-synth"/>
    <property type="match status" value="1"/>
</dbReference>
<dbReference type="EMBL" id="CAJNAP010000045">
    <property type="protein sequence ID" value="CAE6514036.1"/>
    <property type="molecule type" value="Genomic_DNA"/>
</dbReference>
<evidence type="ECO:0000256" key="5">
    <source>
        <dbReference type="ARBA" id="ARBA00022679"/>
    </source>
</evidence>
<dbReference type="PANTHER" id="PTHR21058">
    <property type="entry name" value="6,7-DIMETHYL-8-RIBITYLLUMAZINE SYNTHASE DMRL SYNTHASE LUMAZINE SYNTHASE"/>
    <property type="match status" value="1"/>
</dbReference>
<evidence type="ECO:0000313" key="8">
    <source>
        <dbReference type="EMBL" id="CAE6514036.1"/>
    </source>
</evidence>
<dbReference type="InterPro" id="IPR036467">
    <property type="entry name" value="LS/RS_sf"/>
</dbReference>
<dbReference type="RefSeq" id="WP_090668577.1">
    <property type="nucleotide sequence ID" value="NZ_CAJNAP010000045.1"/>
</dbReference>
<keyword evidence="5 7" id="KW-0808">Transferase</keyword>
<evidence type="ECO:0000256" key="1">
    <source>
        <dbReference type="ARBA" id="ARBA00004917"/>
    </source>
</evidence>
<dbReference type="GO" id="GO:0000906">
    <property type="term" value="F:6,7-dimethyl-8-ribityllumazine synthase activity"/>
    <property type="evidence" value="ECO:0007669"/>
    <property type="project" value="UniProtKB-UniRule"/>
</dbReference>
<comment type="function">
    <text evidence="7">Catalyzes the formation of 6,7-dimethyl-8-ribityllumazine by condensation of 5-amino-6-(D-ribitylamino)uracil with 3,4-dihydroxy-2-butanone 4-phosphate. This is the penultimate step in the biosynthesis of riboflavin.</text>
</comment>
<dbReference type="GO" id="GO:0005829">
    <property type="term" value="C:cytosol"/>
    <property type="evidence" value="ECO:0007669"/>
    <property type="project" value="TreeGrafter"/>
</dbReference>
<evidence type="ECO:0000256" key="7">
    <source>
        <dbReference type="HAMAP-Rule" id="MF_00178"/>
    </source>
</evidence>
<dbReference type="PANTHER" id="PTHR21058:SF0">
    <property type="entry name" value="6,7-DIMETHYL-8-RIBITYLLUMAZINE SYNTHASE"/>
    <property type="match status" value="1"/>
</dbReference>
<comment type="similarity">
    <text evidence="2 7">Belongs to the DMRL synthase family.</text>
</comment>
<feature type="binding site" evidence="7">
    <location>
        <position position="133"/>
    </location>
    <ligand>
        <name>(2S)-2-hydroxy-3-oxobutyl phosphate</name>
        <dbReference type="ChEBI" id="CHEBI:58830"/>
    </ligand>
</feature>
<proteinExistence type="inferred from homology"/>
<dbReference type="EC" id="2.5.1.78" evidence="3 7"/>
<dbReference type="Pfam" id="PF00885">
    <property type="entry name" value="DMRL_synthase"/>
    <property type="match status" value="1"/>
</dbReference>
<organism evidence="9 10">
    <name type="scientific">Nitrosomonas nitrosa</name>
    <dbReference type="NCBI Taxonomy" id="52442"/>
    <lineage>
        <taxon>Bacteria</taxon>
        <taxon>Pseudomonadati</taxon>
        <taxon>Pseudomonadota</taxon>
        <taxon>Betaproteobacteria</taxon>
        <taxon>Nitrosomonadales</taxon>
        <taxon>Nitrosomonadaceae</taxon>
        <taxon>Nitrosomonas</taxon>
    </lineage>
</organism>
<evidence type="ECO:0000256" key="4">
    <source>
        <dbReference type="ARBA" id="ARBA00022619"/>
    </source>
</evidence>
<dbReference type="CDD" id="cd09209">
    <property type="entry name" value="Lumazine_synthase-I"/>
    <property type="match status" value="1"/>
</dbReference>
<evidence type="ECO:0000256" key="6">
    <source>
        <dbReference type="ARBA" id="ARBA00048785"/>
    </source>
</evidence>
<reference evidence="9 10" key="1">
    <citation type="submission" date="2016-10" db="EMBL/GenBank/DDBJ databases">
        <authorList>
            <person name="de Groot N.N."/>
        </authorList>
    </citation>
    <scope>NUCLEOTIDE SEQUENCE [LARGE SCALE GENOMIC DNA]</scope>
    <source>
        <strain evidence="9 10">Nm146</strain>
    </source>
</reference>
<feature type="binding site" evidence="7">
    <location>
        <begin position="86"/>
        <end position="88"/>
    </location>
    <ligand>
        <name>5-amino-6-(D-ribitylamino)uracil</name>
        <dbReference type="ChEBI" id="CHEBI:15934"/>
    </ligand>
</feature>
<dbReference type="Proteomes" id="UP000199561">
    <property type="component" value="Unassembled WGS sequence"/>
</dbReference>
<dbReference type="OrthoDB" id="9809709at2"/>
<dbReference type="Proteomes" id="UP000601736">
    <property type="component" value="Unassembled WGS sequence"/>
</dbReference>
<feature type="active site" description="Proton donor" evidence="7">
    <location>
        <position position="94"/>
    </location>
</feature>
<evidence type="ECO:0000313" key="10">
    <source>
        <dbReference type="Proteomes" id="UP000199561"/>
    </source>
</evidence>
<feature type="binding site" evidence="7">
    <location>
        <position position="119"/>
    </location>
    <ligand>
        <name>5-amino-6-(D-ribitylamino)uracil</name>
        <dbReference type="ChEBI" id="CHEBI:15934"/>
    </ligand>
</feature>
<evidence type="ECO:0000256" key="3">
    <source>
        <dbReference type="ARBA" id="ARBA00012664"/>
    </source>
</evidence>
<evidence type="ECO:0000313" key="9">
    <source>
        <dbReference type="EMBL" id="SFM32920.1"/>
    </source>
</evidence>
<keyword evidence="4 7" id="KW-0686">Riboflavin biosynthesis</keyword>
<reference evidence="8" key="2">
    <citation type="submission" date="2021-02" db="EMBL/GenBank/DDBJ databases">
        <authorList>
            <person name="Han P."/>
        </authorList>
    </citation>
    <scope>NUCLEOTIDE SEQUENCE</scope>
    <source>
        <strain evidence="8">Nitrosomonas nitrosa 18-3D</strain>
    </source>
</reference>
<protein>
    <recommendedName>
        <fullName evidence="3 7">6,7-dimethyl-8-ribityllumazine synthase</fullName>
        <shortName evidence="7">DMRL synthase</shortName>
        <shortName evidence="7">LS</shortName>
        <shortName evidence="7">Lumazine synthase</shortName>
        <ecNumber evidence="3 7">2.5.1.78</ecNumber>
    </recommendedName>
</protein>
<comment type="catalytic activity">
    <reaction evidence="6 7">
        <text>(2S)-2-hydroxy-3-oxobutyl phosphate + 5-amino-6-(D-ribitylamino)uracil = 6,7-dimethyl-8-(1-D-ribityl)lumazine + phosphate + 2 H2O + H(+)</text>
        <dbReference type="Rhea" id="RHEA:26152"/>
        <dbReference type="ChEBI" id="CHEBI:15377"/>
        <dbReference type="ChEBI" id="CHEBI:15378"/>
        <dbReference type="ChEBI" id="CHEBI:15934"/>
        <dbReference type="ChEBI" id="CHEBI:43474"/>
        <dbReference type="ChEBI" id="CHEBI:58201"/>
        <dbReference type="ChEBI" id="CHEBI:58830"/>
        <dbReference type="EC" id="2.5.1.78"/>
    </reaction>
</comment>
<dbReference type="Gene3D" id="3.40.50.960">
    <property type="entry name" value="Lumazine/riboflavin synthase"/>
    <property type="match status" value="1"/>
</dbReference>
<dbReference type="EMBL" id="FOUF01000013">
    <property type="protein sequence ID" value="SFM32920.1"/>
    <property type="molecule type" value="Genomic_DNA"/>
</dbReference>
<dbReference type="GO" id="GO:0009349">
    <property type="term" value="C:riboflavin synthase complex"/>
    <property type="evidence" value="ECO:0007669"/>
    <property type="project" value="UniProtKB-UniRule"/>
</dbReference>
<dbReference type="UniPathway" id="UPA00275">
    <property type="reaction ID" value="UER00404"/>
</dbReference>
<keyword evidence="10" id="KW-1185">Reference proteome</keyword>
<evidence type="ECO:0000256" key="2">
    <source>
        <dbReference type="ARBA" id="ARBA00007424"/>
    </source>
</evidence>
<name>A0A1I4PZR0_9PROT</name>
<comment type="pathway">
    <text evidence="1 7">Cofactor biosynthesis; riboflavin biosynthesis; riboflavin from 2-hydroxy-3-oxobutyl phosphate and 5-amino-6-(D-ribitylamino)uracil: step 1/2.</text>
</comment>
<dbReference type="AlphaFoldDB" id="A0A1I4PZR0"/>
<accession>A0A1I4PZR0</accession>
<feature type="binding site" evidence="7">
    <location>
        <position position="28"/>
    </location>
    <ligand>
        <name>5-amino-6-(D-ribitylamino)uracil</name>
        <dbReference type="ChEBI" id="CHEBI:15934"/>
    </ligand>
</feature>
<gene>
    <name evidence="8" type="primary">ribE</name>
    <name evidence="7" type="synonym">ribH</name>
    <name evidence="8" type="ORF">NMYAN_50024</name>
    <name evidence="9" type="ORF">SAMN05421880_11333</name>
</gene>
<dbReference type="InterPro" id="IPR034964">
    <property type="entry name" value="LS"/>
</dbReference>
<sequence length="159" mass="16756">MAYYDNIPEQETNLDGAELHIGIVMSRFNVEVGEGLLGACTEELAKLGVQASNILLITVPGALEIPLALQKMALSDQFDALIALGAVIRGDTYHFEVVANESAGGVVAVQLDTGIPVANGILTTDTDDQALARMTQKGIDAARAAVEMANLLAKFDELT</sequence>
<dbReference type="SUPFAM" id="SSF52121">
    <property type="entry name" value="Lumazine synthase"/>
    <property type="match status" value="1"/>
</dbReference>
<dbReference type="STRING" id="52442.SAMN05421880_11333"/>
<feature type="binding site" evidence="7">
    <location>
        <begin position="91"/>
        <end position="92"/>
    </location>
    <ligand>
        <name>(2S)-2-hydroxy-3-oxobutyl phosphate</name>
        <dbReference type="ChEBI" id="CHEBI:58830"/>
    </ligand>
</feature>
<dbReference type="HAMAP" id="MF_00178">
    <property type="entry name" value="Lumazine_synth"/>
    <property type="match status" value="1"/>
</dbReference>
<dbReference type="GO" id="GO:0009231">
    <property type="term" value="P:riboflavin biosynthetic process"/>
    <property type="evidence" value="ECO:0007669"/>
    <property type="project" value="UniProtKB-UniRule"/>
</dbReference>